<evidence type="ECO:0000256" key="3">
    <source>
        <dbReference type="ARBA" id="ARBA00022803"/>
    </source>
</evidence>
<dbReference type="Pfam" id="PF00069">
    <property type="entry name" value="Pkinase"/>
    <property type="match status" value="1"/>
</dbReference>
<dbReference type="GO" id="GO:0004674">
    <property type="term" value="F:protein serine/threonine kinase activity"/>
    <property type="evidence" value="ECO:0007669"/>
    <property type="project" value="UniProtKB-KW"/>
</dbReference>
<organism evidence="9 10">
    <name type="scientific">Pseudolysobacter antarcticus</name>
    <dbReference type="NCBI Taxonomy" id="2511995"/>
    <lineage>
        <taxon>Bacteria</taxon>
        <taxon>Pseudomonadati</taxon>
        <taxon>Pseudomonadota</taxon>
        <taxon>Gammaproteobacteria</taxon>
        <taxon>Lysobacterales</taxon>
        <taxon>Rhodanobacteraceae</taxon>
        <taxon>Pseudolysobacter</taxon>
    </lineage>
</organism>
<evidence type="ECO:0000313" key="10">
    <source>
        <dbReference type="Proteomes" id="UP000291562"/>
    </source>
</evidence>
<evidence type="ECO:0000256" key="5">
    <source>
        <dbReference type="PROSITE-ProRule" id="PRU00339"/>
    </source>
</evidence>
<dbReference type="PROSITE" id="PS00108">
    <property type="entry name" value="PROTEIN_KINASE_ST"/>
    <property type="match status" value="1"/>
</dbReference>
<dbReference type="SMART" id="SM00028">
    <property type="entry name" value="TPR"/>
    <property type="match status" value="8"/>
</dbReference>
<feature type="binding site" evidence="6">
    <location>
        <position position="124"/>
    </location>
    <ligand>
        <name>ATP</name>
        <dbReference type="ChEBI" id="CHEBI:30616"/>
    </ligand>
</feature>
<keyword evidence="2 6" id="KW-0547">Nucleotide-binding</keyword>
<accession>A0A411HN87</accession>
<dbReference type="PANTHER" id="PTHR45641:SF19">
    <property type="entry name" value="NEPHROCYSTIN-3"/>
    <property type="match status" value="1"/>
</dbReference>
<dbReference type="PROSITE" id="PS50005">
    <property type="entry name" value="TPR"/>
    <property type="match status" value="2"/>
</dbReference>
<evidence type="ECO:0000256" key="2">
    <source>
        <dbReference type="ARBA" id="ARBA00022741"/>
    </source>
</evidence>
<keyword evidence="7" id="KW-0812">Transmembrane</keyword>
<keyword evidence="1" id="KW-0677">Repeat</keyword>
<dbReference type="InterPro" id="IPR017441">
    <property type="entry name" value="Protein_kinase_ATP_BS"/>
</dbReference>
<dbReference type="OrthoDB" id="9801841at2"/>
<dbReference type="CDD" id="cd14014">
    <property type="entry name" value="STKc_PknB_like"/>
    <property type="match status" value="1"/>
</dbReference>
<dbReference type="InterPro" id="IPR011990">
    <property type="entry name" value="TPR-like_helical_dom_sf"/>
</dbReference>
<evidence type="ECO:0000313" key="9">
    <source>
        <dbReference type="EMBL" id="QBB71926.1"/>
    </source>
</evidence>
<feature type="repeat" description="TPR" evidence="5">
    <location>
        <begin position="691"/>
        <end position="724"/>
    </location>
</feature>
<dbReference type="Pfam" id="PF13374">
    <property type="entry name" value="TPR_10"/>
    <property type="match status" value="1"/>
</dbReference>
<dbReference type="PROSITE" id="PS00107">
    <property type="entry name" value="PROTEIN_KINASE_ATP"/>
    <property type="match status" value="1"/>
</dbReference>
<dbReference type="InterPro" id="IPR008271">
    <property type="entry name" value="Ser/Thr_kinase_AS"/>
</dbReference>
<name>A0A411HN87_9GAMM</name>
<evidence type="ECO:0000256" key="7">
    <source>
        <dbReference type="SAM" id="Phobius"/>
    </source>
</evidence>
<keyword evidence="7" id="KW-1133">Transmembrane helix</keyword>
<dbReference type="AlphaFoldDB" id="A0A411HN87"/>
<dbReference type="PROSITE" id="PS50011">
    <property type="entry name" value="PROTEIN_KINASE_DOM"/>
    <property type="match status" value="1"/>
</dbReference>
<feature type="transmembrane region" description="Helical" evidence="7">
    <location>
        <begin position="394"/>
        <end position="415"/>
    </location>
</feature>
<dbReference type="InterPro" id="IPR000719">
    <property type="entry name" value="Prot_kinase_dom"/>
</dbReference>
<dbReference type="GO" id="GO:0005524">
    <property type="term" value="F:ATP binding"/>
    <property type="evidence" value="ECO:0007669"/>
    <property type="project" value="UniProtKB-UniRule"/>
</dbReference>
<dbReference type="RefSeq" id="WP_129835407.1">
    <property type="nucleotide sequence ID" value="NZ_CP035704.1"/>
</dbReference>
<dbReference type="SUPFAM" id="SSF48452">
    <property type="entry name" value="TPR-like"/>
    <property type="match status" value="4"/>
</dbReference>
<keyword evidence="4 6" id="KW-0067">ATP-binding</keyword>
<dbReference type="Gene3D" id="3.30.200.20">
    <property type="entry name" value="Phosphorylase Kinase, domain 1"/>
    <property type="match status" value="1"/>
</dbReference>
<dbReference type="Gene3D" id="1.10.510.10">
    <property type="entry name" value="Transferase(Phosphotransferase) domain 1"/>
    <property type="match status" value="1"/>
</dbReference>
<evidence type="ECO:0000259" key="8">
    <source>
        <dbReference type="PROSITE" id="PS50011"/>
    </source>
</evidence>
<gene>
    <name evidence="9" type="ORF">ELE36_17030</name>
</gene>
<reference evidence="9 10" key="1">
    <citation type="submission" date="2019-01" db="EMBL/GenBank/DDBJ databases">
        <title>Pseudolysobacter antarctica gen. nov., sp. nov., isolated from Fildes Peninsula, Antarctica.</title>
        <authorList>
            <person name="Wei Z."/>
            <person name="Peng F."/>
        </authorList>
    </citation>
    <scope>NUCLEOTIDE SEQUENCE [LARGE SCALE GENOMIC DNA]</scope>
    <source>
        <strain evidence="9 10">AQ6-296</strain>
    </source>
</reference>
<dbReference type="SUPFAM" id="SSF56112">
    <property type="entry name" value="Protein kinase-like (PK-like)"/>
    <property type="match status" value="1"/>
</dbReference>
<dbReference type="SMART" id="SM00220">
    <property type="entry name" value="S_TKc"/>
    <property type="match status" value="1"/>
</dbReference>
<protein>
    <submittedName>
        <fullName evidence="9">Serine/threonine protein kinase</fullName>
    </submittedName>
</protein>
<sequence>MTTVNMESQRWNRVSNLFEQAADLTPELRDAWLQQQCDGDAELHAAVQRLLDADADADAGDFLAQPMFENRALDDLGFAEPWDPAPGHEVGPYRLLQLIGRGGMGQVFLAERHDGQFEQRVALKLLLHPGAALLRRFLAERQILARLEHPNIARLLDGGVGRDGVPYFAMEYIDGVQIIAYCEQHALDLRARLQLFVQVCEAVHYAHRNLVVHRDIKPSNILVTHQGQPKLLDFGIAKLLETTGSPDGVTTQTLSRLLTPDYAAPEQIRGQAITTATDVYSLGVVLYELLTEQRPYRLGESMHALEKAILDTDPAAPSSVLSTTVVELRLRGRALRGDLDRIVLKALQKEPERRYLSAQAFATDVQRYLDGRPIAARSDSVVYRTRKFVRRNRLAVISAVLVFVALIAATTISLYQAHSARDQARRAEREARTSREVKGFLTSLFTVSDPNQARGEKVTARELLDRGAARVQNELADDKPLQQEMALTIGGLYSALGLFPRAMGLLDLAVTSSAQQFGETDPRYADALIKRSFALREQSQYDMAHADLDSALKIYRTQAKSAALAPALSSLALLYQRQGKYTEGEVPAREALALDTANAGADSLHAARDEQALAELMMGSDKNDEAVTLYRHVLDVRIKQLGKEHADVAQTWSDLSVVQWQMGKLADAETSNREALVIRRKLLGPEHPLIAVSLTQLGAMLRQQGKLDEAKSLLEEALAMNQKTLGEHSQEAALNLNSLALLALTEGDLDTAAARFQQAIDIHRATGGDEHPFVATGMANLGAALTRMGRYAEAETALNQALKLHHKAFGETHALIGNDLNSLGMLKRREGKLDEAQALLEQAIAVNRKALGDAHQDVAYNLTNLALVELDRGQNDIALTGFTDAVARMRTLYHGPHPRLAIALVGQSFALSALGRSKDAESAANEALAIRNEKTPHDGNALAEADAAIAASQASRHDNKTARATILHAQQLLLTQRYPDSLLVARLKKLQASLPPV</sequence>
<evidence type="ECO:0000256" key="6">
    <source>
        <dbReference type="PROSITE-ProRule" id="PRU10141"/>
    </source>
</evidence>
<feature type="repeat" description="TPR" evidence="5">
    <location>
        <begin position="775"/>
        <end position="808"/>
    </location>
</feature>
<dbReference type="Proteomes" id="UP000291562">
    <property type="component" value="Chromosome"/>
</dbReference>
<dbReference type="EMBL" id="CP035704">
    <property type="protein sequence ID" value="QBB71926.1"/>
    <property type="molecule type" value="Genomic_DNA"/>
</dbReference>
<keyword evidence="7" id="KW-0472">Membrane</keyword>
<dbReference type="KEGG" id="xbc:ELE36_17030"/>
<dbReference type="PANTHER" id="PTHR45641">
    <property type="entry name" value="TETRATRICOPEPTIDE REPEAT PROTEIN (AFU_ORTHOLOGUE AFUA_6G03870)"/>
    <property type="match status" value="1"/>
</dbReference>
<dbReference type="InterPro" id="IPR011009">
    <property type="entry name" value="Kinase-like_dom_sf"/>
</dbReference>
<feature type="domain" description="Protein kinase" evidence="8">
    <location>
        <begin position="93"/>
        <end position="369"/>
    </location>
</feature>
<dbReference type="Pfam" id="PF13424">
    <property type="entry name" value="TPR_12"/>
    <property type="match status" value="3"/>
</dbReference>
<evidence type="ECO:0000256" key="1">
    <source>
        <dbReference type="ARBA" id="ARBA00022737"/>
    </source>
</evidence>
<keyword evidence="3 5" id="KW-0802">TPR repeat</keyword>
<dbReference type="Gene3D" id="1.25.40.10">
    <property type="entry name" value="Tetratricopeptide repeat domain"/>
    <property type="match status" value="3"/>
</dbReference>
<keyword evidence="10" id="KW-1185">Reference proteome</keyword>
<dbReference type="InterPro" id="IPR019734">
    <property type="entry name" value="TPR_rpt"/>
</dbReference>
<proteinExistence type="predicted"/>
<evidence type="ECO:0000256" key="4">
    <source>
        <dbReference type="ARBA" id="ARBA00022840"/>
    </source>
</evidence>
<keyword evidence="9" id="KW-0723">Serine/threonine-protein kinase</keyword>
<keyword evidence="9" id="KW-0418">Kinase</keyword>
<keyword evidence="9" id="KW-0808">Transferase</keyword>